<comment type="caution">
    <text evidence="1">The sequence shown here is derived from an EMBL/GenBank/DDBJ whole genome shotgun (WGS) entry which is preliminary data.</text>
</comment>
<proteinExistence type="predicted"/>
<evidence type="ECO:0000313" key="1">
    <source>
        <dbReference type="EMBL" id="MBA4543779.1"/>
    </source>
</evidence>
<dbReference type="RefSeq" id="WP_033099911.1">
    <property type="nucleotide sequence ID" value="NZ_JACEIP010000021.1"/>
</dbReference>
<organism evidence="1 2">
    <name type="scientific">Thermoactinomyces daqus</name>
    <dbReference type="NCBI Taxonomy" id="1329516"/>
    <lineage>
        <taxon>Bacteria</taxon>
        <taxon>Bacillati</taxon>
        <taxon>Bacillota</taxon>
        <taxon>Bacilli</taxon>
        <taxon>Bacillales</taxon>
        <taxon>Thermoactinomycetaceae</taxon>
        <taxon>Thermoactinomyces</taxon>
    </lineage>
</organism>
<dbReference type="EMBL" id="JACEIP010000021">
    <property type="protein sequence ID" value="MBA4543779.1"/>
    <property type="molecule type" value="Genomic_DNA"/>
</dbReference>
<keyword evidence="2" id="KW-1185">Reference proteome</keyword>
<protein>
    <submittedName>
        <fullName evidence="1">LOG family protein</fullName>
    </submittedName>
</protein>
<evidence type="ECO:0000313" key="2">
    <source>
        <dbReference type="Proteomes" id="UP000530514"/>
    </source>
</evidence>
<dbReference type="OrthoDB" id="9801098at2"/>
<dbReference type="PANTHER" id="PTHR43393:SF3">
    <property type="entry name" value="LYSINE DECARBOXYLASE-LIKE PROTEIN"/>
    <property type="match status" value="1"/>
</dbReference>
<dbReference type="Gene3D" id="3.40.50.450">
    <property type="match status" value="1"/>
</dbReference>
<reference evidence="1 2" key="1">
    <citation type="submission" date="2020-07" db="EMBL/GenBank/DDBJ databases">
        <authorList>
            <person name="Feng H."/>
        </authorList>
    </citation>
    <scope>NUCLEOTIDE SEQUENCE [LARGE SCALE GENOMIC DNA]</scope>
    <source>
        <strain evidence="2">s-11</strain>
    </source>
</reference>
<dbReference type="SUPFAM" id="SSF102405">
    <property type="entry name" value="MCP/YpsA-like"/>
    <property type="match status" value="1"/>
</dbReference>
<dbReference type="InterPro" id="IPR031100">
    <property type="entry name" value="LOG_fam"/>
</dbReference>
<dbReference type="PANTHER" id="PTHR43393">
    <property type="entry name" value="CYTOKININ RIBOSIDE 5'-MONOPHOSPHATE PHOSPHORIBOHYDROLASE"/>
    <property type="match status" value="1"/>
</dbReference>
<accession>A0A7W2AJH5</accession>
<dbReference type="Pfam" id="PF03641">
    <property type="entry name" value="Lysine_decarbox"/>
    <property type="match status" value="1"/>
</dbReference>
<dbReference type="Proteomes" id="UP000530514">
    <property type="component" value="Unassembled WGS sequence"/>
</dbReference>
<dbReference type="AlphaFoldDB" id="A0A7W2AJH5"/>
<dbReference type="InterPro" id="IPR052341">
    <property type="entry name" value="LOG_family_nucleotidases"/>
</dbReference>
<sequence length="417" mass="47497">MKNEIELHGTVFFEPATGTWISSGTGWWIEKTSGPHAKIRFEERIKFAKNLADPLKTNSYSLSLSNISQNGQVDAYNIDEDGFILRWKDYSAAPCIASFSVAGSKVSYVPNDRALSNEDSVADIYAAGLLFDYEAKYGVVTVMGSASISSHEKIDTSLEILGQHGNNWKSALENEQDEFSRQLLQDKLGRLQVRMDRHRKIKEKSASYWYSAKKFGELWGRYAATEQEKALGGCYVPVCTGGGPGIMQAVAEGARSQNAHVIGIDCQFGYDNFFNLRDSYSIYSNQRLRMNNFSIREGVLINYSHVILFWPGGYGTAWEVFETLSKISTKHLRRHRTKVIFVHREYWEPLFRLVDHMREFGTINSYGDRIKIPGVDDRLPDEAYIAEVVDTPEEAFAKTRAFVEELYRRNQLTLRSY</sequence>
<name>A0A7W2AJH5_9BACL</name>
<gene>
    <name evidence="1" type="ORF">H1164_12850</name>
</gene>
<dbReference type="GO" id="GO:0005829">
    <property type="term" value="C:cytosol"/>
    <property type="evidence" value="ECO:0007669"/>
    <property type="project" value="TreeGrafter"/>
</dbReference>